<dbReference type="EMBL" id="BAABCW010000017">
    <property type="protein sequence ID" value="GAA3517318.1"/>
    <property type="molecule type" value="Genomic_DNA"/>
</dbReference>
<evidence type="ECO:0000313" key="2">
    <source>
        <dbReference type="EMBL" id="GAA3517318.1"/>
    </source>
</evidence>
<organism evidence="2 3">
    <name type="scientific">Aquimarina addita</name>
    <dbReference type="NCBI Taxonomy" id="870485"/>
    <lineage>
        <taxon>Bacteria</taxon>
        <taxon>Pseudomonadati</taxon>
        <taxon>Bacteroidota</taxon>
        <taxon>Flavobacteriia</taxon>
        <taxon>Flavobacteriales</taxon>
        <taxon>Flavobacteriaceae</taxon>
        <taxon>Aquimarina</taxon>
    </lineage>
</organism>
<proteinExistence type="predicted"/>
<accession>A0ABP6USM5</accession>
<evidence type="ECO:0000313" key="3">
    <source>
        <dbReference type="Proteomes" id="UP001500459"/>
    </source>
</evidence>
<reference evidence="3" key="1">
    <citation type="journal article" date="2019" name="Int. J. Syst. Evol. Microbiol.">
        <title>The Global Catalogue of Microorganisms (GCM) 10K type strain sequencing project: providing services to taxonomists for standard genome sequencing and annotation.</title>
        <authorList>
            <consortium name="The Broad Institute Genomics Platform"/>
            <consortium name="The Broad Institute Genome Sequencing Center for Infectious Disease"/>
            <person name="Wu L."/>
            <person name="Ma J."/>
        </authorList>
    </citation>
    <scope>NUCLEOTIDE SEQUENCE [LARGE SCALE GENOMIC DNA]</scope>
    <source>
        <strain evidence="3">JCM 17106</strain>
    </source>
</reference>
<comment type="caution">
    <text evidence="2">The sequence shown here is derived from an EMBL/GenBank/DDBJ whole genome shotgun (WGS) entry which is preliminary data.</text>
</comment>
<keyword evidence="1" id="KW-0732">Signal</keyword>
<sequence length="255" mass="29979">MTVNKRSFKRKRIVKKWFSFLLLFNTTIFCVSAQEFSCGSELNYYSSDTLGYVAEFSNGKKIGLYTYRTNYQGKETFYESEFSLYECADDQLFLSSYTASDNCRVNFRNDTLRIAELKRFAIGENWKLETVDYQTTYFFYIKDSLHKRTEITIPKFNIPQEKIDEFYCSIEHPLDNQRIEISEMMSILHTNMKKLEVLSIYGDEKAYELLKKNSIPPEGEEGLGGETLSGYVLAVRIINHIRTSSKNKNFKRFRL</sequence>
<feature type="chain" id="PRO_5046734179" evidence="1">
    <location>
        <begin position="34"/>
        <end position="255"/>
    </location>
</feature>
<gene>
    <name evidence="2" type="ORF">GCM10022393_34280</name>
</gene>
<protein>
    <submittedName>
        <fullName evidence="2">Uncharacterized protein</fullName>
    </submittedName>
</protein>
<dbReference type="Proteomes" id="UP001500459">
    <property type="component" value="Unassembled WGS sequence"/>
</dbReference>
<evidence type="ECO:0000256" key="1">
    <source>
        <dbReference type="SAM" id="SignalP"/>
    </source>
</evidence>
<name>A0ABP6USM5_9FLAO</name>
<feature type="signal peptide" evidence="1">
    <location>
        <begin position="1"/>
        <end position="33"/>
    </location>
</feature>
<keyword evidence="3" id="KW-1185">Reference proteome</keyword>